<accession>A0A5B7HZ47</accession>
<evidence type="ECO:0000313" key="1">
    <source>
        <dbReference type="EMBL" id="MPC74527.1"/>
    </source>
</evidence>
<gene>
    <name evidence="1" type="ORF">E2C01_068887</name>
</gene>
<protein>
    <submittedName>
        <fullName evidence="1">Uncharacterized protein</fullName>
    </submittedName>
</protein>
<dbReference type="EMBL" id="VSRR010039106">
    <property type="protein sequence ID" value="MPC74527.1"/>
    <property type="molecule type" value="Genomic_DNA"/>
</dbReference>
<keyword evidence="2" id="KW-1185">Reference proteome</keyword>
<organism evidence="1 2">
    <name type="scientific">Portunus trituberculatus</name>
    <name type="common">Swimming crab</name>
    <name type="synonym">Neptunus trituberculatus</name>
    <dbReference type="NCBI Taxonomy" id="210409"/>
    <lineage>
        <taxon>Eukaryota</taxon>
        <taxon>Metazoa</taxon>
        <taxon>Ecdysozoa</taxon>
        <taxon>Arthropoda</taxon>
        <taxon>Crustacea</taxon>
        <taxon>Multicrustacea</taxon>
        <taxon>Malacostraca</taxon>
        <taxon>Eumalacostraca</taxon>
        <taxon>Eucarida</taxon>
        <taxon>Decapoda</taxon>
        <taxon>Pleocyemata</taxon>
        <taxon>Brachyura</taxon>
        <taxon>Eubrachyura</taxon>
        <taxon>Portunoidea</taxon>
        <taxon>Portunidae</taxon>
        <taxon>Portuninae</taxon>
        <taxon>Portunus</taxon>
    </lineage>
</organism>
<sequence>MGRLVAWQGWQCMAHPPRIFPFLEVDKYVPGKTGGRSEHRGNALAAVYTRTLMPRPPRPASLPELIDHLNLPHSHTCFPCFLSPSRDPMPALPLSLLNPFSTMTCFHIHYSYYLVILYSFRSLCGD</sequence>
<dbReference type="AlphaFoldDB" id="A0A5B7HZ47"/>
<proteinExistence type="predicted"/>
<comment type="caution">
    <text evidence="1">The sequence shown here is derived from an EMBL/GenBank/DDBJ whole genome shotgun (WGS) entry which is preliminary data.</text>
</comment>
<reference evidence="1 2" key="1">
    <citation type="submission" date="2019-05" db="EMBL/GenBank/DDBJ databases">
        <title>Another draft genome of Portunus trituberculatus and its Hox gene families provides insights of decapod evolution.</title>
        <authorList>
            <person name="Jeong J.-H."/>
            <person name="Song I."/>
            <person name="Kim S."/>
            <person name="Choi T."/>
            <person name="Kim D."/>
            <person name="Ryu S."/>
            <person name="Kim W."/>
        </authorList>
    </citation>
    <scope>NUCLEOTIDE SEQUENCE [LARGE SCALE GENOMIC DNA]</scope>
    <source>
        <tissue evidence="1">Muscle</tissue>
    </source>
</reference>
<dbReference type="Proteomes" id="UP000324222">
    <property type="component" value="Unassembled WGS sequence"/>
</dbReference>
<name>A0A5B7HZ47_PORTR</name>
<evidence type="ECO:0000313" key="2">
    <source>
        <dbReference type="Proteomes" id="UP000324222"/>
    </source>
</evidence>